<name>A0ACB7P592_9PEZI</name>
<gene>
    <name evidence="1" type="ORF">F5144DRAFT_306993</name>
</gene>
<proteinExistence type="predicted"/>
<protein>
    <submittedName>
        <fullName evidence="1">Uncharacterized protein</fullName>
    </submittedName>
</protein>
<accession>A0ACB7P592</accession>
<comment type="caution">
    <text evidence="1">The sequence shown here is derived from an EMBL/GenBank/DDBJ whole genome shotgun (WGS) entry which is preliminary data.</text>
</comment>
<reference evidence="1 2" key="1">
    <citation type="journal article" date="2021" name="Nat. Commun.">
        <title>Genetic determinants of endophytism in the Arabidopsis root mycobiome.</title>
        <authorList>
            <person name="Mesny F."/>
            <person name="Miyauchi S."/>
            <person name="Thiergart T."/>
            <person name="Pickel B."/>
            <person name="Atanasova L."/>
            <person name="Karlsson M."/>
            <person name="Huettel B."/>
            <person name="Barry K.W."/>
            <person name="Haridas S."/>
            <person name="Chen C."/>
            <person name="Bauer D."/>
            <person name="Andreopoulos W."/>
            <person name="Pangilinan J."/>
            <person name="LaButti K."/>
            <person name="Riley R."/>
            <person name="Lipzen A."/>
            <person name="Clum A."/>
            <person name="Drula E."/>
            <person name="Henrissat B."/>
            <person name="Kohler A."/>
            <person name="Grigoriev I.V."/>
            <person name="Martin F.M."/>
            <person name="Hacquard S."/>
        </authorList>
    </citation>
    <scope>NUCLEOTIDE SEQUENCE [LARGE SCALE GENOMIC DNA]</scope>
    <source>
        <strain evidence="1 2">MPI-SDFR-AT-0079</strain>
    </source>
</reference>
<keyword evidence="2" id="KW-1185">Reference proteome</keyword>
<dbReference type="EMBL" id="JAGIZQ010000005">
    <property type="protein sequence ID" value="KAH6628391.1"/>
    <property type="molecule type" value="Genomic_DNA"/>
</dbReference>
<sequence length="150" mass="17211">MESKPHHPFLPLPWKFCLPFAKLESLALILPGTVGHNLERPACPVCTDMYVISPPSSRPEITIPRTGSKKSPGCVARIAFSYFPLRETQFPDTSEERDPCQGWKDRLDGFGSKFLTRGIAPLLEQGPKPLWFWIPKFRPQRLRRRPRSTR</sequence>
<organism evidence="1 2">
    <name type="scientific">Chaetomium tenue</name>
    <dbReference type="NCBI Taxonomy" id="1854479"/>
    <lineage>
        <taxon>Eukaryota</taxon>
        <taxon>Fungi</taxon>
        <taxon>Dikarya</taxon>
        <taxon>Ascomycota</taxon>
        <taxon>Pezizomycotina</taxon>
        <taxon>Sordariomycetes</taxon>
        <taxon>Sordariomycetidae</taxon>
        <taxon>Sordariales</taxon>
        <taxon>Chaetomiaceae</taxon>
        <taxon>Chaetomium</taxon>
    </lineage>
</organism>
<evidence type="ECO:0000313" key="2">
    <source>
        <dbReference type="Proteomes" id="UP000724584"/>
    </source>
</evidence>
<evidence type="ECO:0000313" key="1">
    <source>
        <dbReference type="EMBL" id="KAH6628391.1"/>
    </source>
</evidence>
<dbReference type="Proteomes" id="UP000724584">
    <property type="component" value="Unassembled WGS sequence"/>
</dbReference>